<feature type="signal peptide" evidence="12">
    <location>
        <begin position="1"/>
        <end position="22"/>
    </location>
</feature>
<keyword evidence="10" id="KW-0325">Glycoprotein</keyword>
<name>A0ABP1R0K8_9HEXA</name>
<comment type="caution">
    <text evidence="15">The sequence shown here is derived from an EMBL/GenBank/DDBJ whole genome shotgun (WGS) entry which is preliminary data.</text>
</comment>
<dbReference type="PANTHER" id="PTHR21573">
    <property type="entry name" value="ER MEMBRANE PROTEIN COMPLEX SUBUNIT 1"/>
    <property type="match status" value="1"/>
</dbReference>
<evidence type="ECO:0000313" key="16">
    <source>
        <dbReference type="Proteomes" id="UP001642540"/>
    </source>
</evidence>
<dbReference type="Proteomes" id="UP001642540">
    <property type="component" value="Unassembled WGS sequence"/>
</dbReference>
<organism evidence="15 16">
    <name type="scientific">Orchesella dallaii</name>
    <dbReference type="NCBI Taxonomy" id="48710"/>
    <lineage>
        <taxon>Eukaryota</taxon>
        <taxon>Metazoa</taxon>
        <taxon>Ecdysozoa</taxon>
        <taxon>Arthropoda</taxon>
        <taxon>Hexapoda</taxon>
        <taxon>Collembola</taxon>
        <taxon>Entomobryomorpha</taxon>
        <taxon>Entomobryoidea</taxon>
        <taxon>Orchesellidae</taxon>
        <taxon>Orchesellinae</taxon>
        <taxon>Orchesella</taxon>
    </lineage>
</organism>
<evidence type="ECO:0000256" key="12">
    <source>
        <dbReference type="SAM" id="SignalP"/>
    </source>
</evidence>
<dbReference type="EMBL" id="CAXLJM020000049">
    <property type="protein sequence ID" value="CAL8113533.1"/>
    <property type="molecule type" value="Genomic_DNA"/>
</dbReference>
<keyword evidence="6 12" id="KW-0732">Signal</keyword>
<feature type="domain" description="ER membrane protein complex subunit 1 C-terminal" evidence="13">
    <location>
        <begin position="668"/>
        <end position="879"/>
    </location>
</feature>
<keyword evidence="9 11" id="KW-0472">Membrane</keyword>
<gene>
    <name evidence="15" type="ORF">ODALV1_LOCUS16060</name>
</gene>
<dbReference type="InterPro" id="IPR011678">
    <property type="entry name" value="EMC1_C"/>
</dbReference>
<feature type="chain" id="PRO_5046021008" description="ER membrane protein complex subunit 1" evidence="12">
    <location>
        <begin position="23"/>
        <end position="880"/>
    </location>
</feature>
<keyword evidence="7" id="KW-0256">Endoplasmic reticulum</keyword>
<sequence>MILTLKLLGCIFLACFLGCTSALHEDQAGKFDWHQKFIGPIKFVVNDPNQPKRILLGASNNVIGAVHGNTGNILYRHLLEPAGKLLYFGVYEEKQCVAVSLLPENLVKVRLFGITTGVLTDEWAETVVTATHATESNGKVYVIDASEGALPDVSVTVLDGQTANTNKYRLGISRGANVLCDLSGRYLICAQDKVVSVLNLMDGSVRNHQEGSTVSYISTSGSGEISAVNLGNSALSSTYIILENQKAGPELLPVKVSPQPGLILSQTKTEDRTLLCITRLESSHSIQLNVYNRNGEQADPKPVKVSSDVPLLSLAIAKVYHYNSGYGLVAFTTDATLIATRADSSVASGDAQIEWSRQEALSSVLAVEMVDYPSEVGPSWNPYQASLDVISSFIARVKYEVETIVSGESLYSSAEDRFGLRKVIVFLTAAGKVVGMDSTTGSIIYTFVLPDFSMFSDSTAQLYIQRPAKYTPLKPQATVIYRSLSSKGAMLLAFDPVEGKPLDEPKSYPAILQTQMIGHAGEETKFIKPILLLDQTGTVHTYPAQVKDVPNSYFFVAHKGSSPKLEGYDIKYMDNKLKGRLLWDLNLGQSEIIGVHAKIQSERVHSQGRVLPDRSVSYKYMNPNLAVVVTAEHEAGNINLYLVDAVSGALIHSFWHKKCRGPVHVVHSEHWLVYSLFNEKNRRYEINSVELYEGQKQSNSTAFSSFAAPPVQPIIVKQSFIYPAAIQHMTHTRTEKGITNKDILLALPTGGVMELPRIVLQPRLTQQHYTQQIQDEDGVIHSLPYVPELPMPADMVINYNQSVRRVDGIKTWPTRLESTCLVLVYGNDLFYTKITPSKTFDVLKDDFDHWFITVVLAGLVAGAYVCKRLAARKALDLAWR</sequence>
<evidence type="ECO:0000256" key="1">
    <source>
        <dbReference type="ARBA" id="ARBA00004115"/>
    </source>
</evidence>
<dbReference type="SUPFAM" id="SSF50998">
    <property type="entry name" value="Quinoprotein alcohol dehydrogenase-like"/>
    <property type="match status" value="1"/>
</dbReference>
<evidence type="ECO:0000256" key="8">
    <source>
        <dbReference type="ARBA" id="ARBA00022989"/>
    </source>
</evidence>
<evidence type="ECO:0000256" key="3">
    <source>
        <dbReference type="ARBA" id="ARBA00011276"/>
    </source>
</evidence>
<dbReference type="Pfam" id="PF25293">
    <property type="entry name" value="Beta-prop_EMC1_N"/>
    <property type="match status" value="1"/>
</dbReference>
<feature type="transmembrane region" description="Helical" evidence="11">
    <location>
        <begin position="847"/>
        <end position="866"/>
    </location>
</feature>
<evidence type="ECO:0000259" key="14">
    <source>
        <dbReference type="Pfam" id="PF25293"/>
    </source>
</evidence>
<evidence type="ECO:0000256" key="7">
    <source>
        <dbReference type="ARBA" id="ARBA00022824"/>
    </source>
</evidence>
<accession>A0ABP1R0K8</accession>
<keyword evidence="16" id="KW-1185">Reference proteome</keyword>
<evidence type="ECO:0000256" key="10">
    <source>
        <dbReference type="ARBA" id="ARBA00023180"/>
    </source>
</evidence>
<evidence type="ECO:0000256" key="6">
    <source>
        <dbReference type="ARBA" id="ARBA00022729"/>
    </source>
</evidence>
<protein>
    <recommendedName>
        <fullName evidence="4">ER membrane protein complex subunit 1</fullName>
    </recommendedName>
</protein>
<dbReference type="InterPro" id="IPR026895">
    <property type="entry name" value="EMC1"/>
</dbReference>
<comment type="subunit">
    <text evidence="3">Component of the ER membrane protein complex (EMC).</text>
</comment>
<feature type="domain" description="EMC1 first beta-propeller" evidence="14">
    <location>
        <begin position="22"/>
        <end position="82"/>
    </location>
</feature>
<evidence type="ECO:0000313" key="15">
    <source>
        <dbReference type="EMBL" id="CAL8113533.1"/>
    </source>
</evidence>
<evidence type="ECO:0000256" key="9">
    <source>
        <dbReference type="ARBA" id="ARBA00023136"/>
    </source>
</evidence>
<evidence type="ECO:0000256" key="4">
    <source>
        <dbReference type="ARBA" id="ARBA00020824"/>
    </source>
</evidence>
<evidence type="ECO:0000256" key="5">
    <source>
        <dbReference type="ARBA" id="ARBA00022692"/>
    </source>
</evidence>
<keyword evidence="5 11" id="KW-0812">Transmembrane</keyword>
<evidence type="ECO:0000256" key="2">
    <source>
        <dbReference type="ARBA" id="ARBA00007904"/>
    </source>
</evidence>
<evidence type="ECO:0000259" key="13">
    <source>
        <dbReference type="Pfam" id="PF07774"/>
    </source>
</evidence>
<proteinExistence type="inferred from homology"/>
<dbReference type="InterPro" id="IPR058545">
    <property type="entry name" value="Beta-prop_EMC1_1st"/>
</dbReference>
<evidence type="ECO:0000256" key="11">
    <source>
        <dbReference type="SAM" id="Phobius"/>
    </source>
</evidence>
<comment type="subcellular location">
    <subcellularLocation>
        <location evidence="1">Endoplasmic reticulum membrane</location>
        <topology evidence="1">Single-pass type I membrane protein</topology>
    </subcellularLocation>
</comment>
<comment type="similarity">
    <text evidence="2">Belongs to the EMC1 family.</text>
</comment>
<dbReference type="Pfam" id="PF07774">
    <property type="entry name" value="EMC1_C"/>
    <property type="match status" value="1"/>
</dbReference>
<dbReference type="InterPro" id="IPR011047">
    <property type="entry name" value="Quinoprotein_ADH-like_sf"/>
</dbReference>
<reference evidence="15 16" key="1">
    <citation type="submission" date="2024-08" db="EMBL/GenBank/DDBJ databases">
        <authorList>
            <person name="Cucini C."/>
            <person name="Frati F."/>
        </authorList>
    </citation>
    <scope>NUCLEOTIDE SEQUENCE [LARGE SCALE GENOMIC DNA]</scope>
</reference>
<dbReference type="PANTHER" id="PTHR21573:SF0">
    <property type="entry name" value="ER MEMBRANE PROTEIN COMPLEX SUBUNIT 1"/>
    <property type="match status" value="1"/>
</dbReference>
<keyword evidence="8 11" id="KW-1133">Transmembrane helix</keyword>